<proteinExistence type="predicted"/>
<dbReference type="Proteomes" id="UP000009183">
    <property type="component" value="Chromosome 4"/>
</dbReference>
<name>D7U4I5_VITVI</name>
<evidence type="ECO:0000313" key="2">
    <source>
        <dbReference type="Proteomes" id="UP000009183"/>
    </source>
</evidence>
<dbReference type="HOGENOM" id="CLU_3300426_0_0_1"/>
<sequence>MEVELTGFDSNGGPCYIGTGCFHKRETLCEKKYDMECERE</sequence>
<protein>
    <submittedName>
        <fullName evidence="1">Uncharacterized protein</fullName>
    </submittedName>
</protein>
<dbReference type="InParanoid" id="D7U4I5"/>
<dbReference type="PaxDb" id="29760-VIT_04s0044g00790.t01"/>
<keyword evidence="2" id="KW-1185">Reference proteome</keyword>
<gene>
    <name evidence="1" type="ordered locus">VIT_04s0044g00790</name>
</gene>
<reference evidence="2" key="1">
    <citation type="journal article" date="2007" name="Nature">
        <title>The grapevine genome sequence suggests ancestral hexaploidization in major angiosperm phyla.</title>
        <authorList>
            <consortium name="The French-Italian Public Consortium for Grapevine Genome Characterization."/>
            <person name="Jaillon O."/>
            <person name="Aury J.-M."/>
            <person name="Noel B."/>
            <person name="Policriti A."/>
            <person name="Clepet C."/>
            <person name="Casagrande A."/>
            <person name="Choisne N."/>
            <person name="Aubourg S."/>
            <person name="Vitulo N."/>
            <person name="Jubin C."/>
            <person name="Vezzi A."/>
            <person name="Legeai F."/>
            <person name="Hugueney P."/>
            <person name="Dasilva C."/>
            <person name="Horner D."/>
            <person name="Mica E."/>
            <person name="Jublot D."/>
            <person name="Poulain J."/>
            <person name="Bruyere C."/>
            <person name="Billault A."/>
            <person name="Segurens B."/>
            <person name="Gouyvenoux M."/>
            <person name="Ugarte E."/>
            <person name="Cattonaro F."/>
            <person name="Anthouard V."/>
            <person name="Vico V."/>
            <person name="Del Fabbro C."/>
            <person name="Alaux M."/>
            <person name="Di Gaspero G."/>
            <person name="Dumas V."/>
            <person name="Felice N."/>
            <person name="Paillard S."/>
            <person name="Juman I."/>
            <person name="Moroldo M."/>
            <person name="Scalabrin S."/>
            <person name="Canaguier A."/>
            <person name="Le Clainche I."/>
            <person name="Malacrida G."/>
            <person name="Durand E."/>
            <person name="Pesole G."/>
            <person name="Laucou V."/>
            <person name="Chatelet P."/>
            <person name="Merdinoglu D."/>
            <person name="Delledonne M."/>
            <person name="Pezzotti M."/>
            <person name="Lecharny A."/>
            <person name="Scarpelli C."/>
            <person name="Artiguenave F."/>
            <person name="Pe M.E."/>
            <person name="Valle G."/>
            <person name="Morgante M."/>
            <person name="Caboche M."/>
            <person name="Adam-Blondon A.-F."/>
            <person name="Weissenbach J."/>
            <person name="Quetier F."/>
            <person name="Wincker P."/>
        </authorList>
    </citation>
    <scope>NUCLEOTIDE SEQUENCE [LARGE SCALE GENOMIC DNA]</scope>
    <source>
        <strain evidence="2">cv. Pinot noir / PN40024</strain>
    </source>
</reference>
<accession>D7U4I5</accession>
<organism evidence="1 2">
    <name type="scientific">Vitis vinifera</name>
    <name type="common">Grape</name>
    <dbReference type="NCBI Taxonomy" id="29760"/>
    <lineage>
        <taxon>Eukaryota</taxon>
        <taxon>Viridiplantae</taxon>
        <taxon>Streptophyta</taxon>
        <taxon>Embryophyta</taxon>
        <taxon>Tracheophyta</taxon>
        <taxon>Spermatophyta</taxon>
        <taxon>Magnoliopsida</taxon>
        <taxon>eudicotyledons</taxon>
        <taxon>Gunneridae</taxon>
        <taxon>Pentapetalae</taxon>
        <taxon>rosids</taxon>
        <taxon>Vitales</taxon>
        <taxon>Vitaceae</taxon>
        <taxon>Viteae</taxon>
        <taxon>Vitis</taxon>
    </lineage>
</organism>
<evidence type="ECO:0000313" key="1">
    <source>
        <dbReference type="EMBL" id="CBI37582.3"/>
    </source>
</evidence>
<dbReference type="AlphaFoldDB" id="D7U4I5"/>
<dbReference type="EMBL" id="FN596506">
    <property type="protein sequence ID" value="CBI37582.3"/>
    <property type="molecule type" value="Genomic_DNA"/>
</dbReference>